<sequence length="84" mass="9201">MTLSLIFACLWALLATLIAIGPSRWHWPAARVLIVLGVPLLGWVTYENGPIVGLLVLAGGISVLRWPVIFLFRGLRGRGRKPAE</sequence>
<keyword evidence="1" id="KW-1133">Transmembrane helix</keyword>
<evidence type="ECO:0000313" key="2">
    <source>
        <dbReference type="EMBL" id="KFE34509.1"/>
    </source>
</evidence>
<reference evidence="2 3" key="2">
    <citation type="journal article" date="2015" name="Antonie Van Leeuwenhoek">
        <title>Thioclava indica sp. nov., isolated from surface seawater of the Indian Ocean.</title>
        <authorList>
            <person name="Liu Y."/>
            <person name="Lai Q."/>
            <person name="Du J."/>
            <person name="Xu H."/>
            <person name="Jiang L."/>
            <person name="Shao Z."/>
        </authorList>
    </citation>
    <scope>NUCLEOTIDE SEQUENCE [LARGE SCALE GENOMIC DNA]</scope>
    <source>
        <strain evidence="2 3">13D2W-2</strain>
    </source>
</reference>
<evidence type="ECO:0000313" key="3">
    <source>
        <dbReference type="Proteomes" id="UP000028607"/>
    </source>
</evidence>
<name>A0A085TUW2_9RHOB</name>
<protein>
    <recommendedName>
        <fullName evidence="4">DUF2484 family protein</fullName>
    </recommendedName>
</protein>
<dbReference type="EMBL" id="AQRC01000010">
    <property type="protein sequence ID" value="KFE34509.1"/>
    <property type="molecule type" value="Genomic_DNA"/>
</dbReference>
<dbReference type="OrthoDB" id="7862849at2"/>
<keyword evidence="1" id="KW-0472">Membrane</keyword>
<keyword evidence="3" id="KW-1185">Reference proteome</keyword>
<comment type="caution">
    <text evidence="2">The sequence shown here is derived from an EMBL/GenBank/DDBJ whole genome shotgun (WGS) entry which is preliminary data.</text>
</comment>
<feature type="transmembrane region" description="Helical" evidence="1">
    <location>
        <begin position="51"/>
        <end position="72"/>
    </location>
</feature>
<reference evidence="3" key="1">
    <citation type="submission" date="2013-04" db="EMBL/GenBank/DDBJ databases">
        <title>Thioclava sp. 13D2W-2 Genome Sequencing.</title>
        <authorList>
            <person name="Lai Q."/>
            <person name="Li G."/>
            <person name="Shao Z."/>
        </authorList>
    </citation>
    <scope>NUCLEOTIDE SEQUENCE [LARGE SCALE GENOMIC DNA]</scope>
    <source>
        <strain evidence="3">13D2W-2</strain>
    </source>
</reference>
<organism evidence="2 3">
    <name type="scientific">Thioclava atlantica</name>
    <dbReference type="NCBI Taxonomy" id="1317124"/>
    <lineage>
        <taxon>Bacteria</taxon>
        <taxon>Pseudomonadati</taxon>
        <taxon>Pseudomonadota</taxon>
        <taxon>Alphaproteobacteria</taxon>
        <taxon>Rhodobacterales</taxon>
        <taxon>Paracoccaceae</taxon>
        <taxon>Thioclava</taxon>
    </lineage>
</organism>
<dbReference type="AlphaFoldDB" id="A0A085TUW2"/>
<evidence type="ECO:0008006" key="4">
    <source>
        <dbReference type="Google" id="ProtNLM"/>
    </source>
</evidence>
<keyword evidence="1" id="KW-0812">Transmembrane</keyword>
<evidence type="ECO:0000256" key="1">
    <source>
        <dbReference type="SAM" id="Phobius"/>
    </source>
</evidence>
<dbReference type="PATRIC" id="fig|1317124.6.peg.2671"/>
<dbReference type="Proteomes" id="UP000028607">
    <property type="component" value="Unassembled WGS sequence"/>
</dbReference>
<dbReference type="Pfam" id="PF10658">
    <property type="entry name" value="DUF2484"/>
    <property type="match status" value="1"/>
</dbReference>
<proteinExistence type="predicted"/>
<gene>
    <name evidence="2" type="ORF">DW2_13190</name>
</gene>
<dbReference type="STRING" id="1317124.DW2_13190"/>
<dbReference type="RefSeq" id="WP_038147321.1">
    <property type="nucleotide sequence ID" value="NZ_AQRC01000010.1"/>
</dbReference>
<accession>A0A085TUW2</accession>
<dbReference type="eggNOG" id="ENOG5032Y9H">
    <property type="taxonomic scope" value="Bacteria"/>
</dbReference>
<dbReference type="InterPro" id="IPR018919">
    <property type="entry name" value="DUF2484"/>
</dbReference>